<keyword evidence="2" id="KW-1185">Reference proteome</keyword>
<reference evidence="1 2" key="1">
    <citation type="submission" date="2019-03" db="EMBL/GenBank/DDBJ databases">
        <title>Genomic Encyclopedia of Type Strains, Phase IV (KMG-V): Genome sequencing to study the core and pangenomes of soil and plant-associated prokaryotes.</title>
        <authorList>
            <person name="Whitman W."/>
        </authorList>
    </citation>
    <scope>NUCLEOTIDE SEQUENCE [LARGE SCALE GENOMIC DNA]</scope>
    <source>
        <strain evidence="1 2">Gr42</strain>
    </source>
</reference>
<dbReference type="AlphaFoldDB" id="A0A4R3R234"/>
<evidence type="ECO:0000313" key="2">
    <source>
        <dbReference type="Proteomes" id="UP000295547"/>
    </source>
</evidence>
<accession>A0A4R3R234</accession>
<dbReference type="EMBL" id="SMBJ01000002">
    <property type="protein sequence ID" value="TCU29028.1"/>
    <property type="molecule type" value="Genomic_DNA"/>
</dbReference>
<sequence length="43" mass="4709">MAGARPFGKSVAEAAQRERARLAALERFDSTRQETKVSIGWCG</sequence>
<evidence type="ECO:0000313" key="1">
    <source>
        <dbReference type="EMBL" id="TCU29028.1"/>
    </source>
</evidence>
<protein>
    <submittedName>
        <fullName evidence="1">Uncharacterized protein</fullName>
    </submittedName>
</protein>
<proteinExistence type="predicted"/>
<gene>
    <name evidence="1" type="ORF">EV130_102208</name>
</gene>
<dbReference type="Proteomes" id="UP000295547">
    <property type="component" value="Unassembled WGS sequence"/>
</dbReference>
<name>A0A4R3R234_9HYPH</name>
<organism evidence="1 2">
    <name type="scientific">Rhizobium azibense</name>
    <dbReference type="NCBI Taxonomy" id="1136135"/>
    <lineage>
        <taxon>Bacteria</taxon>
        <taxon>Pseudomonadati</taxon>
        <taxon>Pseudomonadota</taxon>
        <taxon>Alphaproteobacteria</taxon>
        <taxon>Hyphomicrobiales</taxon>
        <taxon>Rhizobiaceae</taxon>
        <taxon>Rhizobium/Agrobacterium group</taxon>
        <taxon>Rhizobium</taxon>
    </lineage>
</organism>
<comment type="caution">
    <text evidence="1">The sequence shown here is derived from an EMBL/GenBank/DDBJ whole genome shotgun (WGS) entry which is preliminary data.</text>
</comment>